<feature type="signal peptide" evidence="1">
    <location>
        <begin position="1"/>
        <end position="19"/>
    </location>
</feature>
<evidence type="ECO:0000256" key="1">
    <source>
        <dbReference type="SAM" id="SignalP"/>
    </source>
</evidence>
<keyword evidence="2" id="KW-1185">Reference proteome</keyword>
<keyword evidence="1" id="KW-0732">Signal</keyword>
<reference evidence="3" key="1">
    <citation type="submission" date="2017-02" db="UniProtKB">
        <authorList>
            <consortium name="WormBaseParasite"/>
        </authorList>
    </citation>
    <scope>IDENTIFICATION</scope>
</reference>
<name>A0A0M3HVD0_ASCLU</name>
<dbReference type="AlphaFoldDB" id="A0A0M3HVD0"/>
<accession>A0A0M3HVD0</accession>
<protein>
    <submittedName>
        <fullName evidence="3">Secreted protein</fullName>
    </submittedName>
</protein>
<evidence type="ECO:0000313" key="3">
    <source>
        <dbReference type="WBParaSite" id="ALUE_0000688701-mRNA-1"/>
    </source>
</evidence>
<proteinExistence type="predicted"/>
<dbReference type="Proteomes" id="UP000036681">
    <property type="component" value="Unplaced"/>
</dbReference>
<evidence type="ECO:0000313" key="2">
    <source>
        <dbReference type="Proteomes" id="UP000036681"/>
    </source>
</evidence>
<feature type="chain" id="PRO_5005656421" evidence="1">
    <location>
        <begin position="20"/>
        <end position="75"/>
    </location>
</feature>
<dbReference type="WBParaSite" id="ALUE_0000688701-mRNA-1">
    <property type="protein sequence ID" value="ALUE_0000688701-mRNA-1"/>
    <property type="gene ID" value="ALUE_0000688701"/>
</dbReference>
<organism evidence="2 3">
    <name type="scientific">Ascaris lumbricoides</name>
    <name type="common">Giant roundworm</name>
    <dbReference type="NCBI Taxonomy" id="6252"/>
    <lineage>
        <taxon>Eukaryota</taxon>
        <taxon>Metazoa</taxon>
        <taxon>Ecdysozoa</taxon>
        <taxon>Nematoda</taxon>
        <taxon>Chromadorea</taxon>
        <taxon>Rhabditida</taxon>
        <taxon>Spirurina</taxon>
        <taxon>Ascaridomorpha</taxon>
        <taxon>Ascaridoidea</taxon>
        <taxon>Ascarididae</taxon>
        <taxon>Ascaris</taxon>
    </lineage>
</organism>
<sequence length="75" mass="8210">MRRWMVASVIFTLLHVAISSPLSVPLLNLDKGDASYAIRSHRSKIDGSSLGRRGKNVLVFGSFGTKLWIPVKGLS</sequence>